<evidence type="ECO:0000313" key="3">
    <source>
        <dbReference type="Proteomes" id="UP001139319"/>
    </source>
</evidence>
<feature type="transmembrane region" description="Helical" evidence="1">
    <location>
        <begin position="21"/>
        <end position="43"/>
    </location>
</feature>
<sequence length="243" mass="28521">MITAAIESWKVFKAIDNKVKCLFYFSLFLILVRNLIYLDYIPVRFDPMIFESGKLAYRLSLGIFTSFIFYVVVIHIPEYSKRRNLNPYIFTLSDRLITRFENEKQHLFLKNSLRDKNFKVLIEKIKSESDSDEFDKSRVTYFFNATTLSEFSRGLKNDVDSLIRCSIHVDHEAFSIVNNIDMDLCRVASYSYPFSESNEGVKPCNLVEDCLLDKIIQALESIERNVYLLDAYVNSLKNKYSHQ</sequence>
<keyword evidence="1" id="KW-1133">Transmembrane helix</keyword>
<dbReference type="RefSeq" id="WP_253967958.1">
    <property type="nucleotide sequence ID" value="NZ_JAMFTH010000002.1"/>
</dbReference>
<feature type="transmembrane region" description="Helical" evidence="1">
    <location>
        <begin position="55"/>
        <end position="76"/>
    </location>
</feature>
<reference evidence="2" key="2">
    <citation type="submission" date="2023-01" db="EMBL/GenBank/DDBJ databases">
        <title>Gilvimarinus xylanilyticus HB14 isolated from Caulerpa lentillifera aquaculture base in Hainan, China.</title>
        <authorList>
            <person name="Zhang Y.-J."/>
        </authorList>
    </citation>
    <scope>NUCLEOTIDE SEQUENCE</scope>
    <source>
        <strain evidence="2">HB14</strain>
    </source>
</reference>
<organism evidence="2 3">
    <name type="scientific">Gilvimarinus xylanilyticus</name>
    <dbReference type="NCBI Taxonomy" id="2944139"/>
    <lineage>
        <taxon>Bacteria</taxon>
        <taxon>Pseudomonadati</taxon>
        <taxon>Pseudomonadota</taxon>
        <taxon>Gammaproteobacteria</taxon>
        <taxon>Cellvibrionales</taxon>
        <taxon>Cellvibrionaceae</taxon>
        <taxon>Gilvimarinus</taxon>
    </lineage>
</organism>
<evidence type="ECO:0000256" key="1">
    <source>
        <dbReference type="SAM" id="Phobius"/>
    </source>
</evidence>
<keyword evidence="3" id="KW-1185">Reference proteome</keyword>
<reference evidence="2" key="1">
    <citation type="submission" date="2022-05" db="EMBL/GenBank/DDBJ databases">
        <authorList>
            <person name="Sun H.-N."/>
        </authorList>
    </citation>
    <scope>NUCLEOTIDE SEQUENCE</scope>
    <source>
        <strain evidence="2">HB14</strain>
    </source>
</reference>
<name>A0A9X2KUC0_9GAMM</name>
<gene>
    <name evidence="2" type="ORF">M6D89_10180</name>
</gene>
<keyword evidence="1" id="KW-0472">Membrane</keyword>
<comment type="caution">
    <text evidence="2">The sequence shown here is derived from an EMBL/GenBank/DDBJ whole genome shotgun (WGS) entry which is preliminary data.</text>
</comment>
<keyword evidence="1" id="KW-0812">Transmembrane</keyword>
<protein>
    <submittedName>
        <fullName evidence="2">Uncharacterized protein</fullName>
    </submittedName>
</protein>
<dbReference type="AlphaFoldDB" id="A0A9X2KUC0"/>
<proteinExistence type="predicted"/>
<dbReference type="EMBL" id="JAMFTH010000002">
    <property type="protein sequence ID" value="MCP8899668.1"/>
    <property type="molecule type" value="Genomic_DNA"/>
</dbReference>
<evidence type="ECO:0000313" key="2">
    <source>
        <dbReference type="EMBL" id="MCP8899668.1"/>
    </source>
</evidence>
<accession>A0A9X2KUC0</accession>
<dbReference type="Proteomes" id="UP001139319">
    <property type="component" value="Unassembled WGS sequence"/>
</dbReference>